<keyword evidence="7" id="KW-1185">Reference proteome</keyword>
<evidence type="ECO:0000256" key="5">
    <source>
        <dbReference type="RuleBase" id="RU364012"/>
    </source>
</evidence>
<dbReference type="AlphaFoldDB" id="A0A394D1K2"/>
<dbReference type="STRING" id="3871.A0A394D1K2"/>
<evidence type="ECO:0000256" key="3">
    <source>
        <dbReference type="ARBA" id="ARBA00022782"/>
    </source>
</evidence>
<dbReference type="GO" id="GO:0030154">
    <property type="term" value="P:cell differentiation"/>
    <property type="evidence" value="ECO:0007669"/>
    <property type="project" value="UniProtKB-KW"/>
</dbReference>
<name>A0A394D1K2_LUPAN</name>
<protein>
    <recommendedName>
        <fullName evidence="5">FRIGIDA-like protein</fullName>
    </recommendedName>
</protein>
<accession>A0A394D1K2</accession>
<reference evidence="6 7" key="1">
    <citation type="journal article" date="2017" name="Plant Biotechnol. J.">
        <title>A comprehensive draft genome sequence for lupin (Lupinus angustifolius), an emerging health food: insights into plant-microbe interactions and legume evolution.</title>
        <authorList>
            <person name="Hane J.K."/>
            <person name="Ming Y."/>
            <person name="Kamphuis L.G."/>
            <person name="Nelson M.N."/>
            <person name="Garg G."/>
            <person name="Atkins C.A."/>
            <person name="Bayer P.E."/>
            <person name="Bravo A."/>
            <person name="Bringans S."/>
            <person name="Cannon S."/>
            <person name="Edwards D."/>
            <person name="Foley R."/>
            <person name="Gao L.L."/>
            <person name="Harrison M.J."/>
            <person name="Huang W."/>
            <person name="Hurgobin B."/>
            <person name="Li S."/>
            <person name="Liu C.W."/>
            <person name="McGrath A."/>
            <person name="Morahan G."/>
            <person name="Murray J."/>
            <person name="Weller J."/>
            <person name="Jian J."/>
            <person name="Singh K.B."/>
        </authorList>
    </citation>
    <scope>NUCLEOTIDE SEQUENCE [LARGE SCALE GENOMIC DNA]</scope>
    <source>
        <strain evidence="7">cv. Tanjil</strain>
        <tissue evidence="6">Whole plant</tissue>
    </source>
</reference>
<dbReference type="PANTHER" id="PTHR31791">
    <property type="entry name" value="FRIGIDA-LIKE PROTEIN 3-RELATED"/>
    <property type="match status" value="1"/>
</dbReference>
<dbReference type="PANTHER" id="PTHR31791:SF49">
    <property type="entry name" value="INACTIVE PROTEIN FRIGIDA"/>
    <property type="match status" value="1"/>
</dbReference>
<evidence type="ECO:0000313" key="7">
    <source>
        <dbReference type="Proteomes" id="UP000188354"/>
    </source>
</evidence>
<keyword evidence="3 5" id="KW-0221">Differentiation</keyword>
<dbReference type="Gramene" id="OIW17242">
    <property type="protein sequence ID" value="OIW17242"/>
    <property type="gene ID" value="TanjilG_00205"/>
</dbReference>
<keyword evidence="2 5" id="KW-0217">Developmental protein</keyword>
<keyword evidence="4 5" id="KW-0287">Flowering</keyword>
<dbReference type="Proteomes" id="UP000188354">
    <property type="component" value="Unassembled WGS sequence"/>
</dbReference>
<evidence type="ECO:0000256" key="4">
    <source>
        <dbReference type="ARBA" id="ARBA00023089"/>
    </source>
</evidence>
<dbReference type="EMBL" id="MLAU01000966">
    <property type="protein sequence ID" value="OIW17242.1"/>
    <property type="molecule type" value="Genomic_DNA"/>
</dbReference>
<evidence type="ECO:0000313" key="6">
    <source>
        <dbReference type="EMBL" id="OIW17242.1"/>
    </source>
</evidence>
<dbReference type="GO" id="GO:0009908">
    <property type="term" value="P:flower development"/>
    <property type="evidence" value="ECO:0007669"/>
    <property type="project" value="UniProtKB-KW"/>
</dbReference>
<sequence length="326" mass="35732">MSSSMGTPSTVLNLKAEPQNITNSFPPPPQFQPENAAADITKSVNELGSLAAAIEVFKNRYDELQKHFDFITKAIDEESNEITASVSLNQGTVTTTAIGGDVAVQTVTENDGKSLDSANIPKLNVNDNENEIVKDGIENGNENVKENESEIVTLCKTMDSRGFRRYILMHIPDDEAALREQVPEALKSSPNPAKLVFESIGRFYVSGSKAYMKTPHMVRARQASVLVLECYLMFGGVESEKEVDKSLKKDVGFAAFEWRNRMVVEGGVAMAVEIDARGLLLLIVGFGISNLFTNEDVLNLVRLSNPGQISQVLRKSQALFKRVSGK</sequence>
<evidence type="ECO:0000256" key="2">
    <source>
        <dbReference type="ARBA" id="ARBA00022473"/>
    </source>
</evidence>
<comment type="caution">
    <text evidence="6">The sequence shown here is derived from an EMBL/GenBank/DDBJ whole genome shotgun (WGS) entry which is preliminary data.</text>
</comment>
<organism evidence="6 7">
    <name type="scientific">Lupinus angustifolius</name>
    <name type="common">Narrow-leaved blue lupine</name>
    <dbReference type="NCBI Taxonomy" id="3871"/>
    <lineage>
        <taxon>Eukaryota</taxon>
        <taxon>Viridiplantae</taxon>
        <taxon>Streptophyta</taxon>
        <taxon>Embryophyta</taxon>
        <taxon>Tracheophyta</taxon>
        <taxon>Spermatophyta</taxon>
        <taxon>Magnoliopsida</taxon>
        <taxon>eudicotyledons</taxon>
        <taxon>Gunneridae</taxon>
        <taxon>Pentapetalae</taxon>
        <taxon>rosids</taxon>
        <taxon>fabids</taxon>
        <taxon>Fabales</taxon>
        <taxon>Fabaceae</taxon>
        <taxon>Papilionoideae</taxon>
        <taxon>50 kb inversion clade</taxon>
        <taxon>genistoids sensu lato</taxon>
        <taxon>core genistoids</taxon>
        <taxon>Genisteae</taxon>
        <taxon>Lupinus</taxon>
    </lineage>
</organism>
<gene>
    <name evidence="6" type="ORF">TanjilG_00205</name>
</gene>
<dbReference type="Pfam" id="PF07899">
    <property type="entry name" value="Frigida"/>
    <property type="match status" value="1"/>
</dbReference>
<proteinExistence type="inferred from homology"/>
<dbReference type="InterPro" id="IPR012474">
    <property type="entry name" value="Frigida"/>
</dbReference>
<comment type="similarity">
    <text evidence="1 5">Belongs to the Frigida family.</text>
</comment>
<evidence type="ECO:0000256" key="1">
    <source>
        <dbReference type="ARBA" id="ARBA00008956"/>
    </source>
</evidence>